<keyword evidence="3" id="KW-1185">Reference proteome</keyword>
<dbReference type="Proteomes" id="UP000318995">
    <property type="component" value="Unassembled WGS sequence"/>
</dbReference>
<protein>
    <submittedName>
        <fullName evidence="2">Fimbrial assembly protein (PilN)</fullName>
    </submittedName>
</protein>
<dbReference type="InterPro" id="IPR007813">
    <property type="entry name" value="PilN"/>
</dbReference>
<dbReference type="EMBL" id="SJPH01000013">
    <property type="protein sequence ID" value="TWT40150.1"/>
    <property type="molecule type" value="Genomic_DNA"/>
</dbReference>
<comment type="caution">
    <text evidence="2">The sequence shown here is derived from an EMBL/GenBank/DDBJ whole genome shotgun (WGS) entry which is preliminary data.</text>
</comment>
<keyword evidence="1" id="KW-0812">Transmembrane</keyword>
<dbReference type="RefSeq" id="WP_197525113.1">
    <property type="nucleotide sequence ID" value="NZ_SJPH01000013.1"/>
</dbReference>
<name>A0A5C5VPV9_9BACT</name>
<keyword evidence="1" id="KW-0472">Membrane</keyword>
<evidence type="ECO:0000256" key="1">
    <source>
        <dbReference type="SAM" id="Phobius"/>
    </source>
</evidence>
<proteinExistence type="predicted"/>
<gene>
    <name evidence="2" type="ORF">Pla111_34140</name>
</gene>
<evidence type="ECO:0000313" key="2">
    <source>
        <dbReference type="EMBL" id="TWT40150.1"/>
    </source>
</evidence>
<accession>A0A5C5VPV9</accession>
<feature type="transmembrane region" description="Helical" evidence="1">
    <location>
        <begin position="21"/>
        <end position="42"/>
    </location>
</feature>
<keyword evidence="1" id="KW-1133">Transmembrane helix</keyword>
<dbReference type="Pfam" id="PF05137">
    <property type="entry name" value="PilN"/>
    <property type="match status" value="1"/>
</dbReference>
<sequence>MKRVLNLAPPGIRRRQTLRRLRHAVATAVTAAGVLSGLWLVVEWSRGASMAQSLGRLEAEYAPLARLMEEDVELRAEIARLRGREQLSLRLTTEQLGLSLLAAVSRAAAMPEAQVYLDQLHYRSTHAKSSVRQRGATEHSGVKIEGISRDGLAVARFAEGLRESRLFSQVSIETSAPAASDGSALRKFTIACAF</sequence>
<reference evidence="2 3" key="1">
    <citation type="submission" date="2019-02" db="EMBL/GenBank/DDBJ databases">
        <title>Deep-cultivation of Planctomycetes and their phenomic and genomic characterization uncovers novel biology.</title>
        <authorList>
            <person name="Wiegand S."/>
            <person name="Jogler M."/>
            <person name="Boedeker C."/>
            <person name="Pinto D."/>
            <person name="Vollmers J."/>
            <person name="Rivas-Marin E."/>
            <person name="Kohn T."/>
            <person name="Peeters S.H."/>
            <person name="Heuer A."/>
            <person name="Rast P."/>
            <person name="Oberbeckmann S."/>
            <person name="Bunk B."/>
            <person name="Jeske O."/>
            <person name="Meyerdierks A."/>
            <person name="Storesund J.E."/>
            <person name="Kallscheuer N."/>
            <person name="Luecker S."/>
            <person name="Lage O.M."/>
            <person name="Pohl T."/>
            <person name="Merkel B.J."/>
            <person name="Hornburger P."/>
            <person name="Mueller R.-W."/>
            <person name="Bruemmer F."/>
            <person name="Labrenz M."/>
            <person name="Spormann A.M."/>
            <person name="Op Den Camp H."/>
            <person name="Overmann J."/>
            <person name="Amann R."/>
            <person name="Jetten M.S.M."/>
            <person name="Mascher T."/>
            <person name="Medema M.H."/>
            <person name="Devos D.P."/>
            <person name="Kaster A.-K."/>
            <person name="Ovreas L."/>
            <person name="Rohde M."/>
            <person name="Galperin M.Y."/>
            <person name="Jogler C."/>
        </authorList>
    </citation>
    <scope>NUCLEOTIDE SEQUENCE [LARGE SCALE GENOMIC DNA]</scope>
    <source>
        <strain evidence="2 3">Pla111</strain>
    </source>
</reference>
<dbReference type="AlphaFoldDB" id="A0A5C5VPV9"/>
<evidence type="ECO:0000313" key="3">
    <source>
        <dbReference type="Proteomes" id="UP000318995"/>
    </source>
</evidence>
<organism evidence="2 3">
    <name type="scientific">Botrimarina hoheduenensis</name>
    <dbReference type="NCBI Taxonomy" id="2528000"/>
    <lineage>
        <taxon>Bacteria</taxon>
        <taxon>Pseudomonadati</taxon>
        <taxon>Planctomycetota</taxon>
        <taxon>Planctomycetia</taxon>
        <taxon>Pirellulales</taxon>
        <taxon>Lacipirellulaceae</taxon>
        <taxon>Botrimarina</taxon>
    </lineage>
</organism>